<evidence type="ECO:0000313" key="1">
    <source>
        <dbReference type="EMBL" id="MFD2143455.1"/>
    </source>
</evidence>
<reference evidence="2" key="1">
    <citation type="journal article" date="2014" name="Int. J. Syst. Evol. Microbiol.">
        <title>Complete genome of a new Firmicutes species belonging to the dominant human colonic microbiota ('Ruminococcus bicirculans') reveals two chromosomes and a selective capacity to utilize plant glucans.</title>
        <authorList>
            <consortium name="NISC Comparative Sequencing Program"/>
            <person name="Wegmann U."/>
            <person name="Louis P."/>
            <person name="Goesmann A."/>
            <person name="Henrissat B."/>
            <person name="Duncan S.H."/>
            <person name="Flint H.J."/>
        </authorList>
    </citation>
    <scope>NUCLEOTIDE SEQUENCE</scope>
    <source>
        <strain evidence="2">CCM 7435</strain>
    </source>
</reference>
<keyword evidence="3" id="KW-1185">Reference proteome</keyword>
<dbReference type="Proteomes" id="UP001597299">
    <property type="component" value="Unassembled WGS sequence"/>
</dbReference>
<reference evidence="2" key="3">
    <citation type="submission" date="2024-09" db="EMBL/GenBank/DDBJ databases">
        <authorList>
            <person name="Sun Q."/>
            <person name="Mori K."/>
        </authorList>
    </citation>
    <scope>NUCLEOTIDE SEQUENCE</scope>
    <source>
        <strain evidence="2">CCM 7435</strain>
    </source>
</reference>
<evidence type="ECO:0000313" key="3">
    <source>
        <dbReference type="Proteomes" id="UP001597299"/>
    </source>
</evidence>
<proteinExistence type="predicted"/>
<gene>
    <name evidence="1" type="ORF">ACFSNC_23905</name>
    <name evidence="2" type="ORF">ACFSNC_25860</name>
</gene>
<sequence>MPHFKLPIKLVEDITWPFGISIIDASGEVLVWVNREHTHLDQETLEDVKSATHFGNSKKTALAENEKQLQILNDIVNMVNLSIARRQKIRRSNDMKAPTDPNT</sequence>
<dbReference type="EMBL" id="JBHUHD010000004">
    <property type="protein sequence ID" value="MFD2143777.1"/>
    <property type="molecule type" value="Genomic_DNA"/>
</dbReference>
<organism evidence="2 3">
    <name type="scientific">Ancylobacter oerskovii</name>
    <dbReference type="NCBI Taxonomy" id="459519"/>
    <lineage>
        <taxon>Bacteria</taxon>
        <taxon>Pseudomonadati</taxon>
        <taxon>Pseudomonadota</taxon>
        <taxon>Alphaproteobacteria</taxon>
        <taxon>Hyphomicrobiales</taxon>
        <taxon>Xanthobacteraceae</taxon>
        <taxon>Ancylobacter</taxon>
    </lineage>
</organism>
<dbReference type="EMBL" id="JBHUHD010000004">
    <property type="protein sequence ID" value="MFD2143455.1"/>
    <property type="molecule type" value="Genomic_DNA"/>
</dbReference>
<dbReference type="RefSeq" id="WP_213353091.1">
    <property type="nucleotide sequence ID" value="NZ_JAHBGB010000032.1"/>
</dbReference>
<name>A0ABW4Z5M6_9HYPH</name>
<comment type="caution">
    <text evidence="2">The sequence shown here is derived from an EMBL/GenBank/DDBJ whole genome shotgun (WGS) entry which is preliminary data.</text>
</comment>
<evidence type="ECO:0000313" key="2">
    <source>
        <dbReference type="EMBL" id="MFD2143777.1"/>
    </source>
</evidence>
<protein>
    <submittedName>
        <fullName evidence="2">Uncharacterized protein</fullName>
    </submittedName>
</protein>
<accession>A0ABW4Z5M6</accession>
<reference evidence="3" key="2">
    <citation type="journal article" date="2019" name="Int. J. Syst. Evol. Microbiol.">
        <title>The Global Catalogue of Microorganisms (GCM) 10K type strain sequencing project: providing services to taxonomists for standard genome sequencing and annotation.</title>
        <authorList>
            <consortium name="The Broad Institute Genomics Platform"/>
            <consortium name="The Broad Institute Genome Sequencing Center for Infectious Disease"/>
            <person name="Wu L."/>
            <person name="Ma J."/>
        </authorList>
    </citation>
    <scope>NUCLEOTIDE SEQUENCE [LARGE SCALE GENOMIC DNA]</scope>
    <source>
        <strain evidence="3">CCM 7435</strain>
    </source>
</reference>